<evidence type="ECO:0000313" key="2">
    <source>
        <dbReference type="EMBL" id="CAD7280978.1"/>
    </source>
</evidence>
<sequence length="50" mass="5355">MPVAAASKIFMVAILLCGTVKALMEDRVLTEDAKCGPSVENNGGQLFRQM</sequence>
<keyword evidence="3" id="KW-1185">Reference proteome</keyword>
<dbReference type="Proteomes" id="UP000678499">
    <property type="component" value="Unassembled WGS sequence"/>
</dbReference>
<feature type="chain" id="PRO_5036403068" evidence="1">
    <location>
        <begin position="23"/>
        <end position="50"/>
    </location>
</feature>
<keyword evidence="1" id="KW-0732">Signal</keyword>
<gene>
    <name evidence="2" type="ORF">NMOB1V02_LOCUS8633</name>
</gene>
<organism evidence="2">
    <name type="scientific">Notodromas monacha</name>
    <dbReference type="NCBI Taxonomy" id="399045"/>
    <lineage>
        <taxon>Eukaryota</taxon>
        <taxon>Metazoa</taxon>
        <taxon>Ecdysozoa</taxon>
        <taxon>Arthropoda</taxon>
        <taxon>Crustacea</taxon>
        <taxon>Oligostraca</taxon>
        <taxon>Ostracoda</taxon>
        <taxon>Podocopa</taxon>
        <taxon>Podocopida</taxon>
        <taxon>Cypridocopina</taxon>
        <taxon>Cypridoidea</taxon>
        <taxon>Cyprididae</taxon>
        <taxon>Notodromas</taxon>
    </lineage>
</organism>
<evidence type="ECO:0000313" key="3">
    <source>
        <dbReference type="Proteomes" id="UP000678499"/>
    </source>
</evidence>
<dbReference type="AlphaFoldDB" id="A0A7R9BUU8"/>
<evidence type="ECO:0000256" key="1">
    <source>
        <dbReference type="SAM" id="SignalP"/>
    </source>
</evidence>
<reference evidence="2" key="1">
    <citation type="submission" date="2020-11" db="EMBL/GenBank/DDBJ databases">
        <authorList>
            <person name="Tran Van P."/>
        </authorList>
    </citation>
    <scope>NUCLEOTIDE SEQUENCE</scope>
</reference>
<accession>A0A7R9BUU8</accession>
<dbReference type="EMBL" id="OA884563">
    <property type="protein sequence ID" value="CAD7280978.1"/>
    <property type="molecule type" value="Genomic_DNA"/>
</dbReference>
<dbReference type="EMBL" id="CAJPEX010002526">
    <property type="protein sequence ID" value="CAG0921130.1"/>
    <property type="molecule type" value="Genomic_DNA"/>
</dbReference>
<protein>
    <submittedName>
        <fullName evidence="2">Uncharacterized protein</fullName>
    </submittedName>
</protein>
<feature type="signal peptide" evidence="1">
    <location>
        <begin position="1"/>
        <end position="22"/>
    </location>
</feature>
<name>A0A7R9BUU8_9CRUS</name>
<proteinExistence type="predicted"/>